<evidence type="ECO:0000313" key="2">
    <source>
        <dbReference type="EMBL" id="KEZ53546.1"/>
    </source>
</evidence>
<evidence type="ECO:0000256" key="1">
    <source>
        <dbReference type="SAM" id="Phobius"/>
    </source>
</evidence>
<dbReference type="Pfam" id="PF14158">
    <property type="entry name" value="YndJ"/>
    <property type="match status" value="1"/>
</dbReference>
<dbReference type="Proteomes" id="UP000028549">
    <property type="component" value="Unassembled WGS sequence"/>
</dbReference>
<feature type="transmembrane region" description="Helical" evidence="1">
    <location>
        <begin position="180"/>
        <end position="201"/>
    </location>
</feature>
<feature type="transmembrane region" description="Helical" evidence="1">
    <location>
        <begin position="274"/>
        <end position="292"/>
    </location>
</feature>
<feature type="transmembrane region" description="Helical" evidence="1">
    <location>
        <begin position="118"/>
        <end position="137"/>
    </location>
</feature>
<keyword evidence="1" id="KW-0812">Transmembrane</keyword>
<dbReference type="AlphaFoldDB" id="A0A084H1T4"/>
<evidence type="ECO:0008006" key="4">
    <source>
        <dbReference type="Google" id="ProtNLM"/>
    </source>
</evidence>
<dbReference type="EMBL" id="JNVC02000001">
    <property type="protein sequence ID" value="KEZ53546.1"/>
    <property type="molecule type" value="Genomic_DNA"/>
</dbReference>
<feature type="transmembrane region" description="Helical" evidence="1">
    <location>
        <begin position="234"/>
        <end position="254"/>
    </location>
</feature>
<name>A0A084H1T4_METID</name>
<keyword evidence="1" id="KW-0472">Membrane</keyword>
<sequence>MKESLYLMNVYKTAVLCGLMFFLSAAFHEGPWYYLLLTAAQLVYVPLVLMLVMQKEDWFYKTYKWIAPFGYGSVLLLHILGPSPADPILAGVYLLFTVIVASYGLTRFLKRGFVQFEEFSIDMGLISLMIGGGWFFAHIAEIDTGFSPIITWLTGIHFHYSSFLLPVFAGFLGRMLKGTVYRAAVSILIISPAIVAAGIAFSVWLELFSVVLYIIGIYALIWLSFKADIPGGKWLIRLSFLSLGMTILFSLAYASGNAFGEYAVSIDTMLKFHGVLNGGVFALAGVIGWHVYKPAPAALPSFPVSRIRGRQHVADLAAEAQIHEGLVDDMRIYGIGPLSETIVDFYEHTKEYSLFAEVHWHTWFKPFAFFYHWISSRTEQIHLPLSSAQKEMTGGIYTVKEGLDGRPSVRAWHRQIDEKTVFLALYSYHQKDGETYMNIALPLPGCSMIGILELRKDCDALLLTSRKQNPSSDSGIYLAWRDHLFKLPLDEVFRVEETEEGKLAATHHMKAAGIPFLTIDYMISKKESSF</sequence>
<organism evidence="2 3">
    <name type="scientific">Metabacillus indicus</name>
    <name type="common">Bacillus indicus</name>
    <dbReference type="NCBI Taxonomy" id="246786"/>
    <lineage>
        <taxon>Bacteria</taxon>
        <taxon>Bacillati</taxon>
        <taxon>Bacillota</taxon>
        <taxon>Bacilli</taxon>
        <taxon>Bacillales</taxon>
        <taxon>Bacillaceae</taxon>
        <taxon>Metabacillus</taxon>
    </lineage>
</organism>
<accession>A0A084H1T4</accession>
<feature type="transmembrane region" description="Helical" evidence="1">
    <location>
        <begin position="33"/>
        <end position="53"/>
    </location>
</feature>
<proteinExistence type="predicted"/>
<reference evidence="2 3" key="1">
    <citation type="journal article" date="2005" name="Int. J. Syst. Evol. Microbiol.">
        <title>Bacillus cibi sp. nov., isolated from jeotgal, a traditional Korean fermented seafood.</title>
        <authorList>
            <person name="Yoon J.H."/>
            <person name="Lee C.H."/>
            <person name="Oh T.K."/>
        </authorList>
    </citation>
    <scope>NUCLEOTIDE SEQUENCE [LARGE SCALE GENOMIC DNA]</scope>
    <source>
        <strain evidence="2 3">DSM 16189</strain>
    </source>
</reference>
<gene>
    <name evidence="2" type="ORF">GS18_0200710</name>
</gene>
<dbReference type="InterPro" id="IPR025450">
    <property type="entry name" value="YndJ-like"/>
</dbReference>
<feature type="transmembrane region" description="Helical" evidence="1">
    <location>
        <begin position="87"/>
        <end position="106"/>
    </location>
</feature>
<dbReference type="STRING" id="246786.GS18_0200710"/>
<protein>
    <recommendedName>
        <fullName evidence="4">YndJ-like protein</fullName>
    </recommendedName>
</protein>
<comment type="caution">
    <text evidence="2">The sequence shown here is derived from an EMBL/GenBank/DDBJ whole genome shotgun (WGS) entry which is preliminary data.</text>
</comment>
<feature type="transmembrane region" description="Helical" evidence="1">
    <location>
        <begin position="7"/>
        <end position="27"/>
    </location>
</feature>
<keyword evidence="1" id="KW-1133">Transmembrane helix</keyword>
<feature type="transmembrane region" description="Helical" evidence="1">
    <location>
        <begin position="65"/>
        <end position="81"/>
    </location>
</feature>
<evidence type="ECO:0000313" key="3">
    <source>
        <dbReference type="Proteomes" id="UP000028549"/>
    </source>
</evidence>
<keyword evidence="3" id="KW-1185">Reference proteome</keyword>
<feature type="transmembrane region" description="Helical" evidence="1">
    <location>
        <begin position="149"/>
        <end position="173"/>
    </location>
</feature>
<feature type="transmembrane region" description="Helical" evidence="1">
    <location>
        <begin position="207"/>
        <end position="225"/>
    </location>
</feature>